<organism evidence="1 2">
    <name type="scientific">Bacillus cytotoxicus</name>
    <dbReference type="NCBI Taxonomy" id="580165"/>
    <lineage>
        <taxon>Bacteria</taxon>
        <taxon>Bacillati</taxon>
        <taxon>Bacillota</taxon>
        <taxon>Bacilli</taxon>
        <taxon>Bacillales</taxon>
        <taxon>Bacillaceae</taxon>
        <taxon>Bacillus</taxon>
        <taxon>Bacillus cereus group</taxon>
    </lineage>
</organism>
<gene>
    <name evidence="1" type="ORF">M3215_07605</name>
</gene>
<dbReference type="Proteomes" id="UP001202289">
    <property type="component" value="Unassembled WGS sequence"/>
</dbReference>
<reference evidence="1" key="1">
    <citation type="submission" date="2022-05" db="EMBL/GenBank/DDBJ databases">
        <title>Comparative Genomics of Spacecraft Associated Microbes.</title>
        <authorList>
            <person name="Tran M.T."/>
            <person name="Wright A."/>
            <person name="Seuylemezian A."/>
            <person name="Eisen J."/>
            <person name="Coil D."/>
        </authorList>
    </citation>
    <scope>NUCLEOTIDE SEQUENCE</scope>
    <source>
        <strain evidence="1">FAIRING 10M-2.2</strain>
    </source>
</reference>
<name>A0ACC6A4Q7_9BACI</name>
<sequence length="786" mass="89617">MKGVILAGGKGARLRPLTCNLPKPMLPLLQKPVMEYSIELLRQHGIREIAITVQYMSSVIQNYFGDGSKWGVNLYYFEDTPPLGTAGSVKQAEEFLDEPFVVISGDALTDFHLSKGIDFHNSHNGIVTMFVKEVVNPSSYGLVVTNQHHEIIKYIEKPSWNEVISNTVNTGIYIMDPDIFSYIRPHTFFDFSHHVFPLLENKEAMYGYVADGYWLDIGTFAQYRQAQFDLLTKKSHVSIPYTEVLPMVWIGEDVTIEKGTKIHGPAFIGEGTTVQTGVIIEPYSIIGNHSLISEYTRLQKSILLAHTYVGKRCELIGTTIGDGTIIEDGVTLFEKSVVADHCRIGQNAVIKTKGKVWPEKVVESSTIIASSGITEHENISCFLQKSRICGRSNLDITPQVVVKLAMAYGSLLLEGESLLIGSSSTHADVQMFKHIFLHAVHTVGVHTMECQDMNESCFRYATEQANVVGGVFFYKGKDEKLIIQFYNEEGMGLTYKKQKEIGNLYMAESFRYVDSKSIGNNEVIDVCSEMYIESTLQFIDTHVIKRQHFHLLINKPDELFLPLLFSFLQEIGCTVTWVYATEQKEHIKSLMKSSQADMAIIFKEQENAFELYDTYGNIYKNTNCEEINIPNLLFEKDKGFYPLSLKLGECYLLFYIHNENKKLFQMRWQQDVLFRVGKLLELIVLQGKTLPAMLEQYPPLYLLCDEVVCSWNEKGKVLGMLLRDRVQREFEVLEGIKFTHAEEEWSYVVSDVNQPKFLVYSHARNPVIAKENMNTLIEKIRQYQKV</sequence>
<keyword evidence="2" id="KW-1185">Reference proteome</keyword>
<accession>A0ACC6A4Q7</accession>
<dbReference type="EMBL" id="JAMBOP010000006">
    <property type="protein sequence ID" value="MCM3735688.1"/>
    <property type="molecule type" value="Genomic_DNA"/>
</dbReference>
<comment type="caution">
    <text evidence="1">The sequence shown here is derived from an EMBL/GenBank/DDBJ whole genome shotgun (WGS) entry which is preliminary data.</text>
</comment>
<evidence type="ECO:0000313" key="1">
    <source>
        <dbReference type="EMBL" id="MCM3735688.1"/>
    </source>
</evidence>
<protein>
    <submittedName>
        <fullName evidence="1">Sugar phosphate nucleotidyltransferase</fullName>
    </submittedName>
</protein>
<evidence type="ECO:0000313" key="2">
    <source>
        <dbReference type="Proteomes" id="UP001202289"/>
    </source>
</evidence>
<proteinExistence type="predicted"/>